<evidence type="ECO:0000313" key="2">
    <source>
        <dbReference type="EMBL" id="MBB5109203.1"/>
    </source>
</evidence>
<dbReference type="EMBL" id="JACHJD010000024">
    <property type="protein sequence ID" value="MBB5109203.1"/>
    <property type="molecule type" value="Genomic_DNA"/>
</dbReference>
<reference evidence="2 3" key="1">
    <citation type="submission" date="2020-08" db="EMBL/GenBank/DDBJ databases">
        <title>Genomic Encyclopedia of Type Strains, Phase III (KMG-III): the genomes of soil and plant-associated and newly described type strains.</title>
        <authorList>
            <person name="Whitman W."/>
        </authorList>
    </citation>
    <scope>NUCLEOTIDE SEQUENCE [LARGE SCALE GENOMIC DNA]</scope>
    <source>
        <strain evidence="2 3">CECT 3146</strain>
    </source>
</reference>
<feature type="compositionally biased region" description="Basic residues" evidence="1">
    <location>
        <begin position="1"/>
        <end position="12"/>
    </location>
</feature>
<gene>
    <name evidence="2" type="ORF">FHS40_008331</name>
</gene>
<accession>A0A7W8B2N3</accession>
<evidence type="ECO:0000313" key="3">
    <source>
        <dbReference type="Proteomes" id="UP000549009"/>
    </source>
</evidence>
<dbReference type="Proteomes" id="UP000549009">
    <property type="component" value="Unassembled WGS sequence"/>
</dbReference>
<evidence type="ECO:0000256" key="1">
    <source>
        <dbReference type="SAM" id="MobiDB-lite"/>
    </source>
</evidence>
<dbReference type="AlphaFoldDB" id="A0A7W8B2N3"/>
<comment type="caution">
    <text evidence="2">The sequence shown here is derived from an EMBL/GenBank/DDBJ whole genome shotgun (WGS) entry which is preliminary data.</text>
</comment>
<name>A0A7W8B2N3_STRST</name>
<feature type="compositionally biased region" description="Basic and acidic residues" evidence="1">
    <location>
        <begin position="30"/>
        <end position="60"/>
    </location>
</feature>
<sequence>MPPRRSPARPNKRQILIHPATLGQASWRKRLSDPERSRFSRQVTKDLRVRSTPRDEGPHA</sequence>
<protein>
    <submittedName>
        <fullName evidence="2">Uncharacterized protein</fullName>
    </submittedName>
</protein>
<keyword evidence="3" id="KW-1185">Reference proteome</keyword>
<organism evidence="2 3">
    <name type="scientific">Streptomyces spectabilis</name>
    <dbReference type="NCBI Taxonomy" id="68270"/>
    <lineage>
        <taxon>Bacteria</taxon>
        <taxon>Bacillati</taxon>
        <taxon>Actinomycetota</taxon>
        <taxon>Actinomycetes</taxon>
        <taxon>Kitasatosporales</taxon>
        <taxon>Streptomycetaceae</taxon>
        <taxon>Streptomyces</taxon>
    </lineage>
</organism>
<feature type="region of interest" description="Disordered" evidence="1">
    <location>
        <begin position="1"/>
        <end position="60"/>
    </location>
</feature>
<proteinExistence type="predicted"/>